<evidence type="ECO:0000256" key="1">
    <source>
        <dbReference type="ARBA" id="ARBA00004442"/>
    </source>
</evidence>
<comment type="caution">
    <text evidence="8">The sequence shown here is derived from an EMBL/GenBank/DDBJ whole genome shotgun (WGS) entry which is preliminary data.</text>
</comment>
<keyword evidence="5" id="KW-0998">Cell outer membrane</keyword>
<dbReference type="PROSITE" id="PS51257">
    <property type="entry name" value="PROKAR_LIPOPROTEIN"/>
    <property type="match status" value="1"/>
</dbReference>
<gene>
    <name evidence="8" type="ORF">JEM65_08395</name>
</gene>
<dbReference type="RefSeq" id="WP_199598501.1">
    <property type="nucleotide sequence ID" value="NZ_JAEHJZ010000018.1"/>
</dbReference>
<dbReference type="Pfam" id="PF14322">
    <property type="entry name" value="SusD-like_3"/>
    <property type="match status" value="1"/>
</dbReference>
<organism evidence="8 9">
    <name type="scientific">Gelidibacter salicanalis</name>
    <dbReference type="NCBI Taxonomy" id="291193"/>
    <lineage>
        <taxon>Bacteria</taxon>
        <taxon>Pseudomonadati</taxon>
        <taxon>Bacteroidota</taxon>
        <taxon>Flavobacteriia</taxon>
        <taxon>Flavobacteriales</taxon>
        <taxon>Flavobacteriaceae</taxon>
        <taxon>Gelidibacter</taxon>
    </lineage>
</organism>
<dbReference type="InterPro" id="IPR011990">
    <property type="entry name" value="TPR-like_helical_dom_sf"/>
</dbReference>
<accession>A0A934NCF7</accession>
<name>A0A934NCF7_9FLAO</name>
<dbReference type="InterPro" id="IPR012944">
    <property type="entry name" value="SusD_RagB_dom"/>
</dbReference>
<evidence type="ECO:0000256" key="3">
    <source>
        <dbReference type="ARBA" id="ARBA00022729"/>
    </source>
</evidence>
<comment type="subcellular location">
    <subcellularLocation>
        <location evidence="1">Cell outer membrane</location>
    </subcellularLocation>
</comment>
<evidence type="ECO:0000259" key="6">
    <source>
        <dbReference type="Pfam" id="PF07980"/>
    </source>
</evidence>
<evidence type="ECO:0000259" key="7">
    <source>
        <dbReference type="Pfam" id="PF14322"/>
    </source>
</evidence>
<dbReference type="SUPFAM" id="SSF48452">
    <property type="entry name" value="TPR-like"/>
    <property type="match status" value="1"/>
</dbReference>
<feature type="domain" description="RagB/SusD" evidence="6">
    <location>
        <begin position="321"/>
        <end position="574"/>
    </location>
</feature>
<dbReference type="InterPro" id="IPR033985">
    <property type="entry name" value="SusD-like_N"/>
</dbReference>
<reference evidence="8 9" key="1">
    <citation type="submission" date="2020-09" db="EMBL/GenBank/DDBJ databases">
        <title>Draft genome of Gelidibacter salicanalis PAMC21136.</title>
        <authorList>
            <person name="Park H."/>
        </authorList>
    </citation>
    <scope>NUCLEOTIDE SEQUENCE [LARGE SCALE GENOMIC DNA]</scope>
    <source>
        <strain evidence="8 9">PAMC21136</strain>
    </source>
</reference>
<proteinExistence type="inferred from homology"/>
<dbReference type="GO" id="GO:0009279">
    <property type="term" value="C:cell outer membrane"/>
    <property type="evidence" value="ECO:0007669"/>
    <property type="project" value="UniProtKB-SubCell"/>
</dbReference>
<dbReference type="AlphaFoldDB" id="A0A934NCF7"/>
<evidence type="ECO:0000313" key="8">
    <source>
        <dbReference type="EMBL" id="MBJ7880665.1"/>
    </source>
</evidence>
<evidence type="ECO:0000313" key="9">
    <source>
        <dbReference type="Proteomes" id="UP000662373"/>
    </source>
</evidence>
<keyword evidence="3" id="KW-0732">Signal</keyword>
<feature type="domain" description="SusD-like N-terminal" evidence="7">
    <location>
        <begin position="57"/>
        <end position="212"/>
    </location>
</feature>
<dbReference type="Pfam" id="PF07980">
    <property type="entry name" value="SusD_RagB"/>
    <property type="match status" value="1"/>
</dbReference>
<evidence type="ECO:0000256" key="4">
    <source>
        <dbReference type="ARBA" id="ARBA00023136"/>
    </source>
</evidence>
<keyword evidence="9" id="KW-1185">Reference proteome</keyword>
<comment type="similarity">
    <text evidence="2">Belongs to the SusD family.</text>
</comment>
<dbReference type="EMBL" id="JAEHJZ010000018">
    <property type="protein sequence ID" value="MBJ7880665.1"/>
    <property type="molecule type" value="Genomic_DNA"/>
</dbReference>
<evidence type="ECO:0000256" key="2">
    <source>
        <dbReference type="ARBA" id="ARBA00006275"/>
    </source>
</evidence>
<evidence type="ECO:0000256" key="5">
    <source>
        <dbReference type="ARBA" id="ARBA00023237"/>
    </source>
</evidence>
<sequence>MNKIFKYTTIAFVLLSVGACTMLEPLDENLQGENRLNNDPIFAEGLLLKGYEGLPNQYSFSDVATDNAVNNKVNGYRLMATGEWSAQNAFSSRWGQYKQILYVNNFLDVIDNVSWKTDDVTNQLFKERMRGEAIALRAIQHFWILQEHGGKSTSGELLGIPYISEFLPYDADFNIPRLGFQETVARINTDLDEALTYLPMDWDGDLAKRPSRYDSIDPERYQFVFGNTQDGRVSGRIIKAIQAKMNMLAASPAFLNGSGDNYQKAANILGDLLNDNGGVPGLDPDGLTNFYDFPNGTRAFPEVLWRENVYSSAWVEEANFPPSLNGDGAVNPTQNLVDAFPMLDGKPFSTSHPDYDAANPYTNRDPRLALYVLYNGNDLNGRVINTGVGGGSDEVDKVQEKSTRSGFYMKKLVAPDLVISNDGSTTTTEKMNIYLRYTDLYLLMAEAANELGGPDNMVDGMSARSIIGAIRSRAGVGLGNGDAYLSSITSKADMRELIRNERRLELCFEGYRLYDLRRWGILNTIPNVKGAKYNGTNYTILNVEPRIYGDNANYGPIPQNEIVKFNKLVQNQGW</sequence>
<dbReference type="Proteomes" id="UP000662373">
    <property type="component" value="Unassembled WGS sequence"/>
</dbReference>
<protein>
    <submittedName>
        <fullName evidence="8">RagB/SusD family nutrient uptake outer membrane protein</fullName>
    </submittedName>
</protein>
<dbReference type="Gene3D" id="1.25.40.390">
    <property type="match status" value="1"/>
</dbReference>
<keyword evidence="4" id="KW-0472">Membrane</keyword>